<sequence>MSILNTYQNYLMDQYNPYPHGRFVSLFIVRHVESEAMFRTEGSGEPLNREFVFAGKQGGDNQLIQRVVISKRKQIAVERRMGRELLREYALLQKTAKGEGICSLNTNNPCERCIDCMVYGYAAGGGGAQRSRVITDDAFSLHSAATIIGTRQFNALFDNSTMRNPETGEPSTSIGTDEYVKPESVFLDIETLKDVTADEFRYIVGNILRSSRYGAISSRIGKTRNNLIGVAWSNCELFSNLEWVQETYELLREDQHEPSFPLHTSAVAKAAQSAMQTLRQRVIGQVNWLNSDELGNLVDELGQLYANPEQLKAMLSRLATSYPMTQKKGK</sequence>
<gene>
    <name evidence="1" type="ordered locus">Haur_2229</name>
</gene>
<dbReference type="BioCyc" id="HAUR316274:GHYA-2257-MONOMER"/>
<dbReference type="InterPro" id="IPR017574">
    <property type="entry name" value="CRISPR-assoc_prot_Cas7/Csc2"/>
</dbReference>
<dbReference type="EMBL" id="CP000875">
    <property type="protein sequence ID" value="ABX04869.1"/>
    <property type="molecule type" value="Genomic_DNA"/>
</dbReference>
<dbReference type="STRING" id="316274.Haur_2229"/>
<protein>
    <recommendedName>
        <fullName evidence="3">CRISPR-associated protein Csc2</fullName>
    </recommendedName>
</protein>
<dbReference type="HOGENOM" id="CLU_836051_0_0_0"/>
<dbReference type="NCBIfam" id="TIGR03157">
    <property type="entry name" value="cas_Csc2"/>
    <property type="match status" value="1"/>
</dbReference>
<evidence type="ECO:0000313" key="1">
    <source>
        <dbReference type="EMBL" id="ABX04869.1"/>
    </source>
</evidence>
<evidence type="ECO:0008006" key="3">
    <source>
        <dbReference type="Google" id="ProtNLM"/>
    </source>
</evidence>
<dbReference type="eggNOG" id="ENOG502Z850">
    <property type="taxonomic scope" value="Bacteria"/>
</dbReference>
<proteinExistence type="predicted"/>
<dbReference type="InParanoid" id="A9AX61"/>
<organism evidence="1 2">
    <name type="scientific">Herpetosiphon aurantiacus (strain ATCC 23779 / DSM 785 / 114-95)</name>
    <dbReference type="NCBI Taxonomy" id="316274"/>
    <lineage>
        <taxon>Bacteria</taxon>
        <taxon>Bacillati</taxon>
        <taxon>Chloroflexota</taxon>
        <taxon>Chloroflexia</taxon>
        <taxon>Herpetosiphonales</taxon>
        <taxon>Herpetosiphonaceae</taxon>
        <taxon>Herpetosiphon</taxon>
    </lineage>
</organism>
<dbReference type="Pfam" id="PF18320">
    <property type="entry name" value="Csc2"/>
    <property type="match status" value="1"/>
</dbReference>
<dbReference type="AlphaFoldDB" id="A9AX61"/>
<name>A9AX61_HERA2</name>
<keyword evidence="2" id="KW-1185">Reference proteome</keyword>
<reference evidence="1 2" key="1">
    <citation type="journal article" date="2011" name="Stand. Genomic Sci.">
        <title>Complete genome sequence of the filamentous gliding predatory bacterium Herpetosiphon aurantiacus type strain (114-95(T)).</title>
        <authorList>
            <person name="Kiss H."/>
            <person name="Nett M."/>
            <person name="Domin N."/>
            <person name="Martin K."/>
            <person name="Maresca J.A."/>
            <person name="Copeland A."/>
            <person name="Lapidus A."/>
            <person name="Lucas S."/>
            <person name="Berry K.W."/>
            <person name="Glavina Del Rio T."/>
            <person name="Dalin E."/>
            <person name="Tice H."/>
            <person name="Pitluck S."/>
            <person name="Richardson P."/>
            <person name="Bruce D."/>
            <person name="Goodwin L."/>
            <person name="Han C."/>
            <person name="Detter J.C."/>
            <person name="Schmutz J."/>
            <person name="Brettin T."/>
            <person name="Land M."/>
            <person name="Hauser L."/>
            <person name="Kyrpides N.C."/>
            <person name="Ivanova N."/>
            <person name="Goker M."/>
            <person name="Woyke T."/>
            <person name="Klenk H.P."/>
            <person name="Bryant D.A."/>
        </authorList>
    </citation>
    <scope>NUCLEOTIDE SEQUENCE [LARGE SCALE GENOMIC DNA]</scope>
    <source>
        <strain evidence="2">ATCC 23779 / DSM 785 / 114-95</strain>
    </source>
</reference>
<evidence type="ECO:0000313" key="2">
    <source>
        <dbReference type="Proteomes" id="UP000000787"/>
    </source>
</evidence>
<dbReference type="Proteomes" id="UP000000787">
    <property type="component" value="Chromosome"/>
</dbReference>
<dbReference type="KEGG" id="hau:Haur_2229"/>
<accession>A9AX61</accession>